<dbReference type="InterPro" id="IPR042120">
    <property type="entry name" value="MutL_C_dimsub"/>
</dbReference>
<dbReference type="InterPro" id="IPR013507">
    <property type="entry name" value="DNA_mismatch_S5_2-like"/>
</dbReference>
<evidence type="ECO:0000259" key="7">
    <source>
        <dbReference type="SMART" id="SM01340"/>
    </source>
</evidence>
<dbReference type="Gene3D" id="3.30.1540.20">
    <property type="entry name" value="MutL, C-terminal domain, dimerisation subdomain"/>
    <property type="match status" value="1"/>
</dbReference>
<comment type="caution">
    <text evidence="8">The sequence shown here is derived from an EMBL/GenBank/DDBJ whole genome shotgun (WGS) entry which is preliminary data.</text>
</comment>
<dbReference type="PANTHER" id="PTHR10073">
    <property type="entry name" value="DNA MISMATCH REPAIR PROTEIN MLH, PMS, MUTL"/>
    <property type="match status" value="1"/>
</dbReference>
<dbReference type="GO" id="GO:0030983">
    <property type="term" value="F:mismatched DNA binding"/>
    <property type="evidence" value="ECO:0007669"/>
    <property type="project" value="InterPro"/>
</dbReference>
<dbReference type="InterPro" id="IPR037198">
    <property type="entry name" value="MutL_C_sf"/>
</dbReference>
<evidence type="ECO:0000256" key="1">
    <source>
        <dbReference type="ARBA" id="ARBA00006082"/>
    </source>
</evidence>
<dbReference type="GO" id="GO:0005524">
    <property type="term" value="F:ATP binding"/>
    <property type="evidence" value="ECO:0007669"/>
    <property type="project" value="InterPro"/>
</dbReference>
<dbReference type="InterPro" id="IPR020667">
    <property type="entry name" value="DNA_mismatch_repair_MutL"/>
</dbReference>
<evidence type="ECO:0000256" key="4">
    <source>
        <dbReference type="ARBA" id="ARBA00023204"/>
    </source>
</evidence>
<keyword evidence="8" id="KW-0255">Endonuclease</keyword>
<dbReference type="PROSITE" id="PS00058">
    <property type="entry name" value="DNA_MISMATCH_REPAIR_1"/>
    <property type="match status" value="1"/>
</dbReference>
<dbReference type="InterPro" id="IPR020568">
    <property type="entry name" value="Ribosomal_Su5_D2-typ_SF"/>
</dbReference>
<dbReference type="Gene3D" id="3.30.565.10">
    <property type="entry name" value="Histidine kinase-like ATPase, C-terminal domain"/>
    <property type="match status" value="1"/>
</dbReference>
<keyword evidence="4 5" id="KW-0234">DNA repair</keyword>
<dbReference type="InterPro" id="IPR014790">
    <property type="entry name" value="MutL_C"/>
</dbReference>
<dbReference type="InterPro" id="IPR014762">
    <property type="entry name" value="DNA_mismatch_repair_CS"/>
</dbReference>
<accession>A0A4U5TQN8</accession>
<dbReference type="SMART" id="SM01340">
    <property type="entry name" value="DNA_mis_repair"/>
    <property type="match status" value="1"/>
</dbReference>
<proteinExistence type="inferred from homology"/>
<dbReference type="SUPFAM" id="SSF54211">
    <property type="entry name" value="Ribosomal protein S5 domain 2-like"/>
    <property type="match status" value="1"/>
</dbReference>
<dbReference type="OrthoDB" id="9763467at2"/>
<keyword evidence="8" id="KW-0540">Nuclease</keyword>
<dbReference type="SUPFAM" id="SSF55874">
    <property type="entry name" value="ATPase domain of HSP90 chaperone/DNA topoisomerase II/histidine kinase"/>
    <property type="match status" value="1"/>
</dbReference>
<dbReference type="GO" id="GO:0032300">
    <property type="term" value="C:mismatch repair complex"/>
    <property type="evidence" value="ECO:0007669"/>
    <property type="project" value="InterPro"/>
</dbReference>
<dbReference type="NCBIfam" id="TIGR00585">
    <property type="entry name" value="mutl"/>
    <property type="match status" value="1"/>
</dbReference>
<evidence type="ECO:0000259" key="6">
    <source>
        <dbReference type="SMART" id="SM00853"/>
    </source>
</evidence>
<keyword evidence="9" id="KW-1185">Reference proteome</keyword>
<gene>
    <name evidence="5 8" type="primary">mutL</name>
    <name evidence="8" type="ORF">FCN74_04790</name>
</gene>
<dbReference type="Gene3D" id="3.30.1370.100">
    <property type="entry name" value="MutL, C-terminal domain, regulatory subdomain"/>
    <property type="match status" value="1"/>
</dbReference>
<feature type="domain" description="DNA mismatch repair protein S5" evidence="7">
    <location>
        <begin position="209"/>
        <end position="327"/>
    </location>
</feature>
<dbReference type="GO" id="GO:0006298">
    <property type="term" value="P:mismatch repair"/>
    <property type="evidence" value="ECO:0007669"/>
    <property type="project" value="UniProtKB-UniRule"/>
</dbReference>
<dbReference type="GO" id="GO:0016887">
    <property type="term" value="F:ATP hydrolysis activity"/>
    <property type="evidence" value="ECO:0007669"/>
    <property type="project" value="InterPro"/>
</dbReference>
<dbReference type="Pfam" id="PF01119">
    <property type="entry name" value="DNA_mis_repair"/>
    <property type="match status" value="1"/>
</dbReference>
<dbReference type="InterPro" id="IPR014721">
    <property type="entry name" value="Ribsml_uS5_D2-typ_fold_subgr"/>
</dbReference>
<keyword evidence="3 5" id="KW-0227">DNA damage</keyword>
<dbReference type="GO" id="GO:0004519">
    <property type="term" value="F:endonuclease activity"/>
    <property type="evidence" value="ECO:0007669"/>
    <property type="project" value="UniProtKB-KW"/>
</dbReference>
<protein>
    <recommendedName>
        <fullName evidence="2 5">DNA mismatch repair protein MutL</fullName>
    </recommendedName>
</protein>
<dbReference type="RefSeq" id="WP_138931465.1">
    <property type="nucleotide sequence ID" value="NZ_SWMU01000002.1"/>
</dbReference>
<dbReference type="Pfam" id="PF13589">
    <property type="entry name" value="HATPase_c_3"/>
    <property type="match status" value="1"/>
</dbReference>
<dbReference type="PANTHER" id="PTHR10073:SF12">
    <property type="entry name" value="DNA MISMATCH REPAIR PROTEIN MLH1"/>
    <property type="match status" value="1"/>
</dbReference>
<evidence type="ECO:0000256" key="5">
    <source>
        <dbReference type="HAMAP-Rule" id="MF_00149"/>
    </source>
</evidence>
<dbReference type="Gene3D" id="3.30.230.10">
    <property type="match status" value="1"/>
</dbReference>
<dbReference type="SMART" id="SM00853">
    <property type="entry name" value="MutL_C"/>
    <property type="match status" value="1"/>
</dbReference>
<dbReference type="Proteomes" id="UP000306552">
    <property type="component" value="Unassembled WGS sequence"/>
</dbReference>
<dbReference type="InterPro" id="IPR002099">
    <property type="entry name" value="MutL/Mlh/PMS"/>
</dbReference>
<sequence>MNDSIKLLPDHVANQIAAGEVVQRPASVVKELLENAIDAESTTITLVVKDSGKTLIQVTDDGKAMTTTDARMAFERHATSKISSADDLFNLHTKGFRGEALASIAAVSHVQLKTKREEDETGTQILIEGSEVQAQDPCVCPSGTSIAIKNLFYNIPARRNFLKSDQVEQRHINDEFQRVALAHPDVAFKLVHNNNELFRLPKNNSRQRIVGVMGKKINENLVPIQEETELLKIKGFVTKPSYAKRSRGEQFFFVNNRFIKNAYLHHAITQAFDGLLKPKTHPSYFIYLDIDPKRIDINIHPTKTEIKFEDEYGIYAILRSAVKHSLGQFNVAPVLDFDRDKSLDTDYHTEKSNAKLPKVEVDRNFNPFQEQPQSQPNAFKKNSHRGQDTTWETLYSGLTDDVDFSEDSHFESKIQPDELFDDTAHQLQTFQLMRKYIVSSLSSGLILVNQHLAHERILYEQFLSQITQEAGHSQQLMFPLSLELSPKEISLLKSLKESLELTGFIFDFSKSEDGIVNIKGIPSMLIESQIYEVIDELIADFKADIPDSGFDRNNRLSMIMAKNMAIANGKLLKAEEQQDIINTLFSCKEPSVSPTNQPIFVHLGENAIEKIFNT</sequence>
<dbReference type="SUPFAM" id="SSF118116">
    <property type="entry name" value="DNA mismatch repair protein MutL"/>
    <property type="match status" value="1"/>
</dbReference>
<dbReference type="Pfam" id="PF08676">
    <property type="entry name" value="MutL_C"/>
    <property type="match status" value="1"/>
</dbReference>
<dbReference type="InterPro" id="IPR036890">
    <property type="entry name" value="HATPase_C_sf"/>
</dbReference>
<evidence type="ECO:0000313" key="9">
    <source>
        <dbReference type="Proteomes" id="UP000306552"/>
    </source>
</evidence>
<evidence type="ECO:0000256" key="2">
    <source>
        <dbReference type="ARBA" id="ARBA00021975"/>
    </source>
</evidence>
<dbReference type="FunFam" id="3.30.565.10:FF:000003">
    <property type="entry name" value="DNA mismatch repair endonuclease MutL"/>
    <property type="match status" value="1"/>
</dbReference>
<comment type="similarity">
    <text evidence="1 5">Belongs to the DNA mismatch repair MutL/HexB family.</text>
</comment>
<dbReference type="CDD" id="cd00782">
    <property type="entry name" value="MutL_Trans"/>
    <property type="match status" value="1"/>
</dbReference>
<evidence type="ECO:0000313" key="8">
    <source>
        <dbReference type="EMBL" id="TKS56363.1"/>
    </source>
</evidence>
<keyword evidence="8" id="KW-0378">Hydrolase</keyword>
<reference evidence="8 9" key="1">
    <citation type="submission" date="2019-04" db="EMBL/GenBank/DDBJ databases">
        <title>Psychroflexus halotolerans sp. nov., isolated from a marine solar saltern.</title>
        <authorList>
            <person name="Feng X."/>
        </authorList>
    </citation>
    <scope>NUCLEOTIDE SEQUENCE [LARGE SCALE GENOMIC DNA]</scope>
    <source>
        <strain evidence="8 9">WDS2C27</strain>
    </source>
</reference>
<dbReference type="HAMAP" id="MF_00149">
    <property type="entry name" value="DNA_mis_repair"/>
    <property type="match status" value="1"/>
</dbReference>
<dbReference type="CDD" id="cd16926">
    <property type="entry name" value="HATPase_MutL-MLH-PMS-like"/>
    <property type="match status" value="1"/>
</dbReference>
<feature type="domain" description="MutL C-terminal dimerisation" evidence="6">
    <location>
        <begin position="428"/>
        <end position="572"/>
    </location>
</feature>
<dbReference type="GO" id="GO:0140664">
    <property type="term" value="F:ATP-dependent DNA damage sensor activity"/>
    <property type="evidence" value="ECO:0007669"/>
    <property type="project" value="InterPro"/>
</dbReference>
<evidence type="ECO:0000256" key="3">
    <source>
        <dbReference type="ARBA" id="ARBA00022763"/>
    </source>
</evidence>
<dbReference type="EMBL" id="SWMU01000002">
    <property type="protein sequence ID" value="TKS56363.1"/>
    <property type="molecule type" value="Genomic_DNA"/>
</dbReference>
<organism evidence="8 9">
    <name type="scientific">Mesohalobacter halotolerans</name>
    <dbReference type="NCBI Taxonomy" id="1883405"/>
    <lineage>
        <taxon>Bacteria</taxon>
        <taxon>Pseudomonadati</taxon>
        <taxon>Bacteroidota</taxon>
        <taxon>Flavobacteriia</taxon>
        <taxon>Flavobacteriales</taxon>
        <taxon>Flavobacteriaceae</taxon>
        <taxon>Mesohalobacter</taxon>
    </lineage>
</organism>
<name>A0A4U5TQN8_9FLAO</name>
<dbReference type="InterPro" id="IPR042121">
    <property type="entry name" value="MutL_C_regsub"/>
</dbReference>
<comment type="function">
    <text evidence="5">This protein is involved in the repair of mismatches in DNA. It is required for dam-dependent methyl-directed DNA mismatch repair. May act as a 'molecular matchmaker', a protein that promotes the formation of a stable complex between two or more DNA-binding proteins in an ATP-dependent manner without itself being part of a final effector complex.</text>
</comment>
<dbReference type="InterPro" id="IPR038973">
    <property type="entry name" value="MutL/Mlh/Pms-like"/>
</dbReference>
<dbReference type="AlphaFoldDB" id="A0A4U5TQN8"/>